<protein>
    <recommendedName>
        <fullName evidence="13">Heavy metal tolerance protein</fullName>
    </recommendedName>
</protein>
<feature type="transmembrane region" description="Helical" evidence="8">
    <location>
        <begin position="557"/>
        <end position="577"/>
    </location>
</feature>
<dbReference type="CDD" id="cd18583">
    <property type="entry name" value="ABC_6TM_HMT1"/>
    <property type="match status" value="1"/>
</dbReference>
<feature type="compositionally biased region" description="Basic and acidic residues" evidence="7">
    <location>
        <begin position="1044"/>
        <end position="1060"/>
    </location>
</feature>
<dbReference type="Pfam" id="PF00664">
    <property type="entry name" value="ABC_membrane"/>
    <property type="match status" value="1"/>
</dbReference>
<feature type="region of interest" description="Disordered" evidence="7">
    <location>
        <begin position="188"/>
        <end position="264"/>
    </location>
</feature>
<evidence type="ECO:0000256" key="7">
    <source>
        <dbReference type="SAM" id="MobiDB-lite"/>
    </source>
</evidence>
<dbReference type="SUPFAM" id="SSF90123">
    <property type="entry name" value="ABC transporter transmembrane region"/>
    <property type="match status" value="1"/>
</dbReference>
<evidence type="ECO:0000313" key="11">
    <source>
        <dbReference type="EMBL" id="KAL1841588.1"/>
    </source>
</evidence>
<feature type="transmembrane region" description="Helical" evidence="8">
    <location>
        <begin position="518"/>
        <end position="545"/>
    </location>
</feature>
<feature type="compositionally biased region" description="Basic and acidic residues" evidence="7">
    <location>
        <begin position="188"/>
        <end position="200"/>
    </location>
</feature>
<keyword evidence="4" id="KW-0067">ATP-binding</keyword>
<feature type="compositionally biased region" description="Basic and acidic residues" evidence="7">
    <location>
        <begin position="251"/>
        <end position="264"/>
    </location>
</feature>
<feature type="region of interest" description="Disordered" evidence="7">
    <location>
        <begin position="965"/>
        <end position="995"/>
    </location>
</feature>
<dbReference type="PROSITE" id="PS50893">
    <property type="entry name" value="ABC_TRANSPORTER_2"/>
    <property type="match status" value="1"/>
</dbReference>
<dbReference type="InterPro" id="IPR017871">
    <property type="entry name" value="ABC_transporter-like_CS"/>
</dbReference>
<feature type="transmembrane region" description="Helical" evidence="8">
    <location>
        <begin position="100"/>
        <end position="117"/>
    </location>
</feature>
<dbReference type="InterPro" id="IPR036640">
    <property type="entry name" value="ABC1_TM_sf"/>
</dbReference>
<dbReference type="SMART" id="SM00382">
    <property type="entry name" value="AAA"/>
    <property type="match status" value="1"/>
</dbReference>
<evidence type="ECO:0000259" key="9">
    <source>
        <dbReference type="PROSITE" id="PS50893"/>
    </source>
</evidence>
<feature type="transmembrane region" description="Helical" evidence="8">
    <location>
        <begin position="63"/>
        <end position="88"/>
    </location>
</feature>
<evidence type="ECO:0000256" key="1">
    <source>
        <dbReference type="ARBA" id="ARBA00004141"/>
    </source>
</evidence>
<dbReference type="PROSITE" id="PS50929">
    <property type="entry name" value="ABC_TM1F"/>
    <property type="match status" value="1"/>
</dbReference>
<dbReference type="InterPro" id="IPR003593">
    <property type="entry name" value="AAA+_ATPase"/>
</dbReference>
<dbReference type="Gene3D" id="3.40.50.300">
    <property type="entry name" value="P-loop containing nucleotide triphosphate hydrolases"/>
    <property type="match status" value="1"/>
</dbReference>
<evidence type="ECO:0000313" key="12">
    <source>
        <dbReference type="Proteomes" id="UP001583172"/>
    </source>
</evidence>
<dbReference type="PANTHER" id="PTHR24221:SF503">
    <property type="entry name" value="MITOCHONDRIAL POTASSIUM CHANNEL ATP-BINDING SUBUNIT"/>
    <property type="match status" value="1"/>
</dbReference>
<proteinExistence type="predicted"/>
<dbReference type="InterPro" id="IPR039421">
    <property type="entry name" value="Type_1_exporter"/>
</dbReference>
<sequence length="1136" mass="123590">MADPSDADWAEEMAAGFTLRRLLAALHYFYPTAVFVYYMVSSAVAVCTLQTRSSESPHPRRRLMLWSLMLVVFTYFAQLLALGIQAAVRHVFPLADQDTVIGLMSCALAFGVVFTGLSGAPNPVWHPYVGSFGLALLFEPVIGVLAFLVRPAESHNFTDVFDVMALVVRYLAIVLAVAFYFEGQRTVRQREKGTDSERQSLLKSNGNGHAAHHDSDSDDQGDGNRQQNGYGATSDSSSDGNQSSDTDDDNPYERRQRQASEQMEKRLKEKGNWFTYAKSFQVFFPYIWPVSHRGLQLRVVLVGFCLLAMNFINVLIPRQLGIIMDSLSGANGKNPWNEVLIFAGLKLVASEAGLSLLRQWLWIPVEYYSFGAISTAAYSHVLNLSSDFHDSKSSSDIMMAISCGQSISNILESICFRAVPMLIDMAVAFAYLSATFGPYEGFITVATASVFMYIATHMIAKLKGARKNEVGAWYKEHYVRQAGIQGWSTVTSFNQIGHEEDRYSAAVQDRVAKTQKVYFGYVLAYAFQFLVLLSGLLAGAFLAVYQVTHGDATPGDFIMLLTYWAQLVAPLNFFAGLGKSISRDLLQAEQLLEIMQTKPTIVSKENAPPLRLAGGEVRFDGVYFSYDKKKEILKDINFTAMPGTTVAFVGATGAGKSTILKLLDRFYDVTRGSISIDGQDIRDVDLYSLRAQIGVVPQAPILFDDTIMNNVRYAKLTATDEEVYEACKAACIHEQILGFTDGYQTRVGERGAKLSGGELQRVAIARAILKQPSIVLLDEATSAVDTETEQKIQGALRTLCEGRTTFVVAHRLSTIVNADRIIVITGGEIVEQGSHDELIGADGRYAELWSKQIFVKPKDKGPDDDDGKPSGKRAKAPTIVNDLSAEATSSELAKVKSAPATTSDRQTKDTGKDATTKPAPTTPGHGKECSHSHLNPGAPAFTPRSLATGSGFRFGDATAASFAAALPSPTRRPKAPALSSSLDGMADRRPAPDSPSPMSMNWMSYHPVHYFAAAGGIVVDASSNISRGIIGGGGPSLSPEDGEDGARRAMRREEGGREEGGGGVRRKGVRVDVSRGIGGSTDDIGDDDDEGEDQNEVEEHENCSTGLRHPRYSRKVQSKSEPGVLGVWDRMGSGLG</sequence>
<keyword evidence="12" id="KW-1185">Reference proteome</keyword>
<keyword evidence="2 8" id="KW-0812">Transmembrane</keyword>
<feature type="domain" description="ABC transmembrane type-1" evidence="10">
    <location>
        <begin position="300"/>
        <end position="583"/>
    </location>
</feature>
<feature type="compositionally biased region" description="Basic residues" evidence="7">
    <location>
        <begin position="1108"/>
        <end position="1117"/>
    </location>
</feature>
<feature type="transmembrane region" description="Helical" evidence="8">
    <location>
        <begin position="161"/>
        <end position="181"/>
    </location>
</feature>
<feature type="transmembrane region" description="Helical" evidence="8">
    <location>
        <begin position="414"/>
        <end position="436"/>
    </location>
</feature>
<feature type="transmembrane region" description="Helical" evidence="8">
    <location>
        <begin position="442"/>
        <end position="460"/>
    </location>
</feature>
<dbReference type="EMBL" id="JAZGSY010000070">
    <property type="protein sequence ID" value="KAL1841588.1"/>
    <property type="molecule type" value="Genomic_DNA"/>
</dbReference>
<reference evidence="11 12" key="1">
    <citation type="journal article" date="2024" name="Commun. Biol.">
        <title>Comparative genomic analysis of thermophilic fungi reveals convergent evolutionary adaptations and gene losses.</title>
        <authorList>
            <person name="Steindorff A.S."/>
            <person name="Aguilar-Pontes M.V."/>
            <person name="Robinson A.J."/>
            <person name="Andreopoulos B."/>
            <person name="LaButti K."/>
            <person name="Kuo A."/>
            <person name="Mondo S."/>
            <person name="Riley R."/>
            <person name="Otillar R."/>
            <person name="Haridas S."/>
            <person name="Lipzen A."/>
            <person name="Grimwood J."/>
            <person name="Schmutz J."/>
            <person name="Clum A."/>
            <person name="Reid I.D."/>
            <person name="Moisan M.C."/>
            <person name="Butler G."/>
            <person name="Nguyen T.T.M."/>
            <person name="Dewar K."/>
            <person name="Conant G."/>
            <person name="Drula E."/>
            <person name="Henrissat B."/>
            <person name="Hansel C."/>
            <person name="Singer S."/>
            <person name="Hutchinson M.I."/>
            <person name="de Vries R.P."/>
            <person name="Natvig D.O."/>
            <person name="Powell A.J."/>
            <person name="Tsang A."/>
            <person name="Grigoriev I.V."/>
        </authorList>
    </citation>
    <scope>NUCLEOTIDE SEQUENCE [LARGE SCALE GENOMIC DNA]</scope>
    <source>
        <strain evidence="11 12">CBS 620.91</strain>
    </source>
</reference>
<feature type="region of interest" description="Disordered" evidence="7">
    <location>
        <begin position="856"/>
        <end position="944"/>
    </location>
</feature>
<organism evidence="11 12">
    <name type="scientific">Humicola insolens</name>
    <name type="common">Soft-rot fungus</name>
    <dbReference type="NCBI Taxonomy" id="85995"/>
    <lineage>
        <taxon>Eukaryota</taxon>
        <taxon>Fungi</taxon>
        <taxon>Dikarya</taxon>
        <taxon>Ascomycota</taxon>
        <taxon>Pezizomycotina</taxon>
        <taxon>Sordariomycetes</taxon>
        <taxon>Sordariomycetidae</taxon>
        <taxon>Sordariales</taxon>
        <taxon>Chaetomiaceae</taxon>
        <taxon>Mycothermus</taxon>
    </lineage>
</organism>
<evidence type="ECO:0000256" key="2">
    <source>
        <dbReference type="ARBA" id="ARBA00022692"/>
    </source>
</evidence>
<dbReference type="Gene3D" id="1.20.1560.10">
    <property type="entry name" value="ABC transporter type 1, transmembrane domain"/>
    <property type="match status" value="1"/>
</dbReference>
<dbReference type="InterPro" id="IPR003439">
    <property type="entry name" value="ABC_transporter-like_ATP-bd"/>
</dbReference>
<feature type="region of interest" description="Disordered" evidence="7">
    <location>
        <begin position="1030"/>
        <end position="1136"/>
    </location>
</feature>
<dbReference type="Pfam" id="PF00005">
    <property type="entry name" value="ABC_tran"/>
    <property type="match status" value="1"/>
</dbReference>
<feature type="transmembrane region" description="Helical" evidence="8">
    <location>
        <begin position="297"/>
        <end position="316"/>
    </location>
</feature>
<feature type="transmembrane region" description="Helical" evidence="8">
    <location>
        <begin position="129"/>
        <end position="149"/>
    </location>
</feature>
<name>A0ABR3VIQ7_HUMIN</name>
<dbReference type="InterPro" id="IPR027417">
    <property type="entry name" value="P-loop_NTPase"/>
</dbReference>
<accession>A0ABR3VIQ7</accession>
<dbReference type="InterPro" id="IPR011527">
    <property type="entry name" value="ABC1_TM_dom"/>
</dbReference>
<evidence type="ECO:0008006" key="13">
    <source>
        <dbReference type="Google" id="ProtNLM"/>
    </source>
</evidence>
<feature type="domain" description="ABC transporter" evidence="9">
    <location>
        <begin position="617"/>
        <end position="851"/>
    </location>
</feature>
<feature type="compositionally biased region" description="Basic and acidic residues" evidence="7">
    <location>
        <begin position="905"/>
        <end position="915"/>
    </location>
</feature>
<gene>
    <name evidence="11" type="ORF">VTJ49DRAFT_6898</name>
</gene>
<keyword evidence="3" id="KW-0547">Nucleotide-binding</keyword>
<dbReference type="CDD" id="cd03253">
    <property type="entry name" value="ABCC_ATM1_transporter"/>
    <property type="match status" value="1"/>
</dbReference>
<feature type="transmembrane region" description="Helical" evidence="8">
    <location>
        <begin position="28"/>
        <end position="51"/>
    </location>
</feature>
<evidence type="ECO:0000256" key="6">
    <source>
        <dbReference type="ARBA" id="ARBA00023136"/>
    </source>
</evidence>
<comment type="subcellular location">
    <subcellularLocation>
        <location evidence="1">Membrane</location>
        <topology evidence="1">Multi-pass membrane protein</topology>
    </subcellularLocation>
</comment>
<feature type="compositionally biased region" description="Acidic residues" evidence="7">
    <location>
        <begin position="1083"/>
        <end position="1099"/>
    </location>
</feature>
<evidence type="ECO:0000256" key="8">
    <source>
        <dbReference type="SAM" id="Phobius"/>
    </source>
</evidence>
<keyword evidence="6 8" id="KW-0472">Membrane</keyword>
<comment type="caution">
    <text evidence="11">The sequence shown here is derived from an EMBL/GenBank/DDBJ whole genome shotgun (WGS) entry which is preliminary data.</text>
</comment>
<dbReference type="PROSITE" id="PS00211">
    <property type="entry name" value="ABC_TRANSPORTER_1"/>
    <property type="match status" value="1"/>
</dbReference>
<evidence type="ECO:0000256" key="4">
    <source>
        <dbReference type="ARBA" id="ARBA00022840"/>
    </source>
</evidence>
<evidence type="ECO:0000259" key="10">
    <source>
        <dbReference type="PROSITE" id="PS50929"/>
    </source>
</evidence>
<dbReference type="SUPFAM" id="SSF52540">
    <property type="entry name" value="P-loop containing nucleoside triphosphate hydrolases"/>
    <property type="match status" value="1"/>
</dbReference>
<evidence type="ECO:0000256" key="3">
    <source>
        <dbReference type="ARBA" id="ARBA00022741"/>
    </source>
</evidence>
<dbReference type="Proteomes" id="UP001583172">
    <property type="component" value="Unassembled WGS sequence"/>
</dbReference>
<feature type="transmembrane region" description="Helical" evidence="8">
    <location>
        <begin position="273"/>
        <end position="291"/>
    </location>
</feature>
<dbReference type="PANTHER" id="PTHR24221">
    <property type="entry name" value="ATP-BINDING CASSETTE SUB-FAMILY B"/>
    <property type="match status" value="1"/>
</dbReference>
<evidence type="ECO:0000256" key="5">
    <source>
        <dbReference type="ARBA" id="ARBA00022989"/>
    </source>
</evidence>
<feature type="compositionally biased region" description="Low complexity" evidence="7">
    <location>
        <begin position="223"/>
        <end position="244"/>
    </location>
</feature>
<keyword evidence="5 8" id="KW-1133">Transmembrane helix</keyword>